<evidence type="ECO:0000313" key="6">
    <source>
        <dbReference type="EMBL" id="KAK9023589.1"/>
    </source>
</evidence>
<comment type="caution">
    <text evidence="6">The sequence shown here is derived from an EMBL/GenBank/DDBJ whole genome shotgun (WGS) entry which is preliminary data.</text>
</comment>
<reference evidence="6 7" key="1">
    <citation type="journal article" date="2024" name="G3 (Bethesda)">
        <title>Genome assembly of Hibiscus sabdariffa L. provides insights into metabolisms of medicinal natural products.</title>
        <authorList>
            <person name="Kim T."/>
        </authorList>
    </citation>
    <scope>NUCLEOTIDE SEQUENCE [LARGE SCALE GENOMIC DNA]</scope>
    <source>
        <strain evidence="6">TK-2024</strain>
        <tissue evidence="6">Old leaves</tissue>
    </source>
</reference>
<evidence type="ECO:0000259" key="5">
    <source>
        <dbReference type="PROSITE" id="PS51998"/>
    </source>
</evidence>
<dbReference type="PANTHER" id="PTHR15410:SF2">
    <property type="entry name" value="HIRA-INTERACTING PROTEIN 3"/>
    <property type="match status" value="1"/>
</dbReference>
<feature type="compositionally biased region" description="Polar residues" evidence="4">
    <location>
        <begin position="95"/>
        <end position="112"/>
    </location>
</feature>
<feature type="region of interest" description="Disordered" evidence="4">
    <location>
        <begin position="221"/>
        <end position="355"/>
    </location>
</feature>
<dbReference type="EMBL" id="JBBPBN010000015">
    <property type="protein sequence ID" value="KAK9023589.1"/>
    <property type="molecule type" value="Genomic_DNA"/>
</dbReference>
<gene>
    <name evidence="6" type="ORF">V6N11_003803</name>
</gene>
<evidence type="ECO:0000256" key="1">
    <source>
        <dbReference type="ARBA" id="ARBA00004123"/>
    </source>
</evidence>
<feature type="compositionally biased region" description="Acidic residues" evidence="4">
    <location>
        <begin position="456"/>
        <end position="484"/>
    </location>
</feature>
<feature type="compositionally biased region" description="Acidic residues" evidence="4">
    <location>
        <begin position="491"/>
        <end position="502"/>
    </location>
</feature>
<sequence length="502" mass="56090">MAEEKHDGPTVKTEAKEVPEATAEKDDIESRITTAMRSRVGHFKEQSDSLTFEGVRRLLEKDLGLETFALDVHKRFVKQCLLKCLDDGNDDEGSKSSGDTVEKNVSTLTEGTESPKGRQHKKDIKEPCSEDDKLEESPVLGLLSGQKTMKTVKKENKEVSESTIKKAIRNRAPYVEANSDKVTMAGLRRLLEEDLKLDKYALDPYKTFIAEQLDEVLKSREAPAPASEVKGKNLKKNSQSKTAKKVSRKLSSSSGSENDEEEGDEDDDEEEEEEVKPKKKITPKGKIENSEGLKKRKIPKKKAQMPSKKRRKHAESNSDDNSNKEDSGSVSDDGRSQSSAAKARKETSAPVYGRRVEHLKSVIKSCGMSVPPSIYKRVKQVPENKREAQLIKELEEILSKEGLSANPSEKEIKDVRKKKERARELEGIDMSNIVSSSRRRSTTSFVPPPKPKIPDVSDDESEESDDDDDGDDDDEDNDEEEAGDDGNSQSEESEEEEEDDSD</sequence>
<dbReference type="SMART" id="SM01082">
    <property type="entry name" value="CHZ"/>
    <property type="match status" value="1"/>
</dbReference>
<keyword evidence="3" id="KW-0539">Nucleus</keyword>
<dbReference type="InterPro" id="IPR014876">
    <property type="entry name" value="DEK_C"/>
</dbReference>
<feature type="domain" description="DEK-C" evidence="5">
    <location>
        <begin position="158"/>
        <end position="218"/>
    </location>
</feature>
<feature type="compositionally biased region" description="Basic and acidic residues" evidence="4">
    <location>
        <begin position="321"/>
        <end position="335"/>
    </location>
</feature>
<evidence type="ECO:0000256" key="2">
    <source>
        <dbReference type="ARBA" id="ARBA00023186"/>
    </source>
</evidence>
<dbReference type="InterPro" id="IPR037647">
    <property type="entry name" value="HIRIP3"/>
</dbReference>
<dbReference type="InterPro" id="IPR019098">
    <property type="entry name" value="Histone_chaperone_domain_CHZ"/>
</dbReference>
<feature type="region of interest" description="Disordered" evidence="4">
    <location>
        <begin position="88"/>
        <end position="137"/>
    </location>
</feature>
<keyword evidence="2" id="KW-0143">Chaperone</keyword>
<proteinExistence type="predicted"/>
<feature type="compositionally biased region" description="Acidic residues" evidence="4">
    <location>
        <begin position="257"/>
        <end position="274"/>
    </location>
</feature>
<dbReference type="Pfam" id="PF09649">
    <property type="entry name" value="CHZ"/>
    <property type="match status" value="1"/>
</dbReference>
<dbReference type="Proteomes" id="UP001396334">
    <property type="component" value="Unassembled WGS sequence"/>
</dbReference>
<evidence type="ECO:0000256" key="4">
    <source>
        <dbReference type="SAM" id="MobiDB-lite"/>
    </source>
</evidence>
<comment type="subcellular location">
    <subcellularLocation>
        <location evidence="1">Nucleus</location>
    </subcellularLocation>
</comment>
<protein>
    <recommendedName>
        <fullName evidence="5">DEK-C domain-containing protein</fullName>
    </recommendedName>
</protein>
<accession>A0ABR2SF16</accession>
<feature type="compositionally biased region" description="Basic residues" evidence="4">
    <location>
        <begin position="294"/>
        <end position="313"/>
    </location>
</feature>
<name>A0ABR2SF16_9ROSI</name>
<feature type="region of interest" description="Disordered" evidence="4">
    <location>
        <begin position="400"/>
        <end position="502"/>
    </location>
</feature>
<keyword evidence="7" id="KW-1185">Reference proteome</keyword>
<dbReference type="PROSITE" id="PS51998">
    <property type="entry name" value="DEK_C"/>
    <property type="match status" value="1"/>
</dbReference>
<organism evidence="6 7">
    <name type="scientific">Hibiscus sabdariffa</name>
    <name type="common">roselle</name>
    <dbReference type="NCBI Taxonomy" id="183260"/>
    <lineage>
        <taxon>Eukaryota</taxon>
        <taxon>Viridiplantae</taxon>
        <taxon>Streptophyta</taxon>
        <taxon>Embryophyta</taxon>
        <taxon>Tracheophyta</taxon>
        <taxon>Spermatophyta</taxon>
        <taxon>Magnoliopsida</taxon>
        <taxon>eudicotyledons</taxon>
        <taxon>Gunneridae</taxon>
        <taxon>Pentapetalae</taxon>
        <taxon>rosids</taxon>
        <taxon>malvids</taxon>
        <taxon>Malvales</taxon>
        <taxon>Malvaceae</taxon>
        <taxon>Malvoideae</taxon>
        <taxon>Hibiscus</taxon>
    </lineage>
</organism>
<evidence type="ECO:0000313" key="7">
    <source>
        <dbReference type="Proteomes" id="UP001396334"/>
    </source>
</evidence>
<dbReference type="PANTHER" id="PTHR15410">
    <property type="entry name" value="HIRA-INTERACTING PROTEIN 3"/>
    <property type="match status" value="1"/>
</dbReference>
<feature type="region of interest" description="Disordered" evidence="4">
    <location>
        <begin position="1"/>
        <end position="28"/>
    </location>
</feature>
<evidence type="ECO:0000256" key="3">
    <source>
        <dbReference type="ARBA" id="ARBA00023242"/>
    </source>
</evidence>